<evidence type="ECO:0000256" key="6">
    <source>
        <dbReference type="ARBA" id="ARBA00022432"/>
    </source>
</evidence>
<keyword evidence="9" id="KW-0456">Lyase</keyword>
<evidence type="ECO:0000259" key="12">
    <source>
        <dbReference type="Pfam" id="PF00291"/>
    </source>
</evidence>
<feature type="region of interest" description="Disordered" evidence="11">
    <location>
        <begin position="410"/>
        <end position="440"/>
    </location>
</feature>
<dbReference type="AlphaFoldDB" id="M3CHN2"/>
<dbReference type="GeneID" id="27898386"/>
<dbReference type="HOGENOM" id="CLU_021152_3_1_1"/>
<dbReference type="InterPro" id="IPR000634">
    <property type="entry name" value="Ser/Thr_deHydtase_PyrdxlP-BS"/>
</dbReference>
<dbReference type="STRING" id="692275.M3CHN2"/>
<evidence type="ECO:0000256" key="4">
    <source>
        <dbReference type="ARBA" id="ARBA00010869"/>
    </source>
</evidence>
<dbReference type="GO" id="GO:0006567">
    <property type="term" value="P:L-threonine catabolic process"/>
    <property type="evidence" value="ECO:0007669"/>
    <property type="project" value="TreeGrafter"/>
</dbReference>
<evidence type="ECO:0000256" key="5">
    <source>
        <dbReference type="ARBA" id="ARBA00012093"/>
    </source>
</evidence>
<comment type="subcellular location">
    <subcellularLocation>
        <location evidence="2">Cytoplasm</location>
    </subcellularLocation>
</comment>
<feature type="compositionally biased region" description="Polar residues" evidence="11">
    <location>
        <begin position="374"/>
        <end position="390"/>
    </location>
</feature>
<feature type="domain" description="Tryptophan synthase beta chain-like PALP" evidence="12">
    <location>
        <begin position="27"/>
        <end position="350"/>
    </location>
</feature>
<dbReference type="PANTHER" id="PTHR48078:SF2">
    <property type="entry name" value="CATABOLIC L-SERINE_THREONINE DEHYDRATASE"/>
    <property type="match status" value="1"/>
</dbReference>
<dbReference type="SUPFAM" id="SSF53686">
    <property type="entry name" value="Tryptophan synthase beta subunit-like PLP-dependent enzymes"/>
    <property type="match status" value="1"/>
</dbReference>
<organism evidence="13 14">
    <name type="scientific">Sphaerulina musiva (strain SO2202)</name>
    <name type="common">Poplar stem canker fungus</name>
    <name type="synonym">Septoria musiva</name>
    <dbReference type="NCBI Taxonomy" id="692275"/>
    <lineage>
        <taxon>Eukaryota</taxon>
        <taxon>Fungi</taxon>
        <taxon>Dikarya</taxon>
        <taxon>Ascomycota</taxon>
        <taxon>Pezizomycotina</taxon>
        <taxon>Dothideomycetes</taxon>
        <taxon>Dothideomycetidae</taxon>
        <taxon>Mycosphaerellales</taxon>
        <taxon>Mycosphaerellaceae</taxon>
        <taxon>Sphaerulina</taxon>
    </lineage>
</organism>
<dbReference type="EC" id="4.3.1.17" evidence="5"/>
<evidence type="ECO:0000256" key="2">
    <source>
        <dbReference type="ARBA" id="ARBA00004496"/>
    </source>
</evidence>
<dbReference type="PROSITE" id="PS00165">
    <property type="entry name" value="DEHYDRATASE_SER_THR"/>
    <property type="match status" value="1"/>
</dbReference>
<dbReference type="Gene3D" id="3.40.50.1100">
    <property type="match status" value="2"/>
</dbReference>
<feature type="region of interest" description="Disordered" evidence="11">
    <location>
        <begin position="370"/>
        <end position="391"/>
    </location>
</feature>
<sequence length="486" mass="53170">MAIDMPQQQWLANSTTSPKTRNAKKPWRKTPLIESTRLSEKAGCNVMVSRRSRIYLKLDNLQPSGSFKSRGLGNLVVKSYNNARDPHKLHYFAASGGNAGLGCVYAANFVKRPATVVVPLSTKQHMIEKLYAAGAKAVMQHGANIAEATAYVNDVLMPLSREQGEEPFYVDPFNHPDIWEGHESIVDEMREQFEEMGEDAAPDWIICSCGGGGLFNGVMAGIERQGREWEKTGVIAVETEGADSLNKALEWNEHKAISHITSIATSLGCVKISERTWDIVRPALKSGKARNIVLSDAEAAMGSWKLAEEERIIVEAACGVNIALCYGERLEKALGRPPRPDESFVIVVCGGSNVSTDMIEEYKRTYRHLVEPSLPSTPTERSPSPINMNTHHPIEHVKKDSVQDIDFILSSSSSSNNSNNHNDDESSNATTTTTTARYVPSTKEFSGRALIGDGYTGHALPEAAVQALKSSSASSVEKRPKNVIIC</sequence>
<keyword evidence="6" id="KW-0312">Gluconeogenesis</keyword>
<evidence type="ECO:0000256" key="11">
    <source>
        <dbReference type="SAM" id="MobiDB-lite"/>
    </source>
</evidence>
<dbReference type="GO" id="GO:0030170">
    <property type="term" value="F:pyridoxal phosphate binding"/>
    <property type="evidence" value="ECO:0007669"/>
    <property type="project" value="InterPro"/>
</dbReference>
<dbReference type="InterPro" id="IPR050147">
    <property type="entry name" value="Ser/Thr_Dehydratase"/>
</dbReference>
<evidence type="ECO:0000256" key="7">
    <source>
        <dbReference type="ARBA" id="ARBA00022490"/>
    </source>
</evidence>
<accession>M3CHN2</accession>
<feature type="compositionally biased region" description="Polar residues" evidence="11">
    <location>
        <begin position="1"/>
        <end position="20"/>
    </location>
</feature>
<proteinExistence type="inferred from homology"/>
<dbReference type="Pfam" id="PF00291">
    <property type="entry name" value="PALP"/>
    <property type="match status" value="1"/>
</dbReference>
<dbReference type="GO" id="GO:0006094">
    <property type="term" value="P:gluconeogenesis"/>
    <property type="evidence" value="ECO:0007669"/>
    <property type="project" value="UniProtKB-KW"/>
</dbReference>
<dbReference type="eggNOG" id="KOG1250">
    <property type="taxonomic scope" value="Eukaryota"/>
</dbReference>
<evidence type="ECO:0000256" key="9">
    <source>
        <dbReference type="ARBA" id="ARBA00023239"/>
    </source>
</evidence>
<protein>
    <recommendedName>
        <fullName evidence="5">L-serine ammonia-lyase</fullName>
        <ecNumber evidence="5">4.3.1.17</ecNumber>
    </recommendedName>
</protein>
<comment type="pathway">
    <text evidence="3">Carbohydrate biosynthesis; gluconeogenesis.</text>
</comment>
<keyword evidence="7" id="KW-0963">Cytoplasm</keyword>
<dbReference type="OrthoDB" id="7773036at2759"/>
<evidence type="ECO:0000256" key="10">
    <source>
        <dbReference type="ARBA" id="ARBA00049406"/>
    </source>
</evidence>
<dbReference type="Proteomes" id="UP000016931">
    <property type="component" value="Unassembled WGS sequence"/>
</dbReference>
<name>M3CHN2_SPHMS</name>
<dbReference type="InterPro" id="IPR036052">
    <property type="entry name" value="TrpB-like_PALP_sf"/>
</dbReference>
<dbReference type="EMBL" id="KB456263">
    <property type="protein sequence ID" value="EMF13298.1"/>
    <property type="molecule type" value="Genomic_DNA"/>
</dbReference>
<keyword evidence="14" id="KW-1185">Reference proteome</keyword>
<dbReference type="InterPro" id="IPR001926">
    <property type="entry name" value="TrpB-like_PALP"/>
</dbReference>
<reference evidence="13 14" key="1">
    <citation type="journal article" date="2012" name="PLoS Pathog.">
        <title>Diverse lifestyles and strategies of plant pathogenesis encoded in the genomes of eighteen Dothideomycetes fungi.</title>
        <authorList>
            <person name="Ohm R.A."/>
            <person name="Feau N."/>
            <person name="Henrissat B."/>
            <person name="Schoch C.L."/>
            <person name="Horwitz B.A."/>
            <person name="Barry K.W."/>
            <person name="Condon B.J."/>
            <person name="Copeland A.C."/>
            <person name="Dhillon B."/>
            <person name="Glaser F."/>
            <person name="Hesse C.N."/>
            <person name="Kosti I."/>
            <person name="LaButti K."/>
            <person name="Lindquist E.A."/>
            <person name="Lucas S."/>
            <person name="Salamov A.A."/>
            <person name="Bradshaw R.E."/>
            <person name="Ciuffetti L."/>
            <person name="Hamelin R.C."/>
            <person name="Kema G.H.J."/>
            <person name="Lawrence C."/>
            <person name="Scott J.A."/>
            <person name="Spatafora J.W."/>
            <person name="Turgeon B.G."/>
            <person name="de Wit P.J.G.M."/>
            <person name="Zhong S."/>
            <person name="Goodwin S.B."/>
            <person name="Grigoriev I.V."/>
        </authorList>
    </citation>
    <scope>NUCLEOTIDE SEQUENCE [LARGE SCALE GENOMIC DNA]</scope>
    <source>
        <strain evidence="13 14">SO2202</strain>
    </source>
</reference>
<evidence type="ECO:0000313" key="13">
    <source>
        <dbReference type="EMBL" id="EMF13298.1"/>
    </source>
</evidence>
<comment type="similarity">
    <text evidence="4">Belongs to the serine/threonine dehydratase family.</text>
</comment>
<feature type="compositionally biased region" description="Low complexity" evidence="11">
    <location>
        <begin position="410"/>
        <end position="420"/>
    </location>
</feature>
<evidence type="ECO:0000256" key="1">
    <source>
        <dbReference type="ARBA" id="ARBA00001933"/>
    </source>
</evidence>
<comment type="cofactor">
    <cofactor evidence="1">
        <name>pyridoxal 5'-phosphate</name>
        <dbReference type="ChEBI" id="CHEBI:597326"/>
    </cofactor>
</comment>
<dbReference type="GO" id="GO:0005737">
    <property type="term" value="C:cytoplasm"/>
    <property type="evidence" value="ECO:0007669"/>
    <property type="project" value="UniProtKB-SubCell"/>
</dbReference>
<comment type="catalytic activity">
    <reaction evidence="10">
        <text>L-serine = pyruvate + NH4(+)</text>
        <dbReference type="Rhea" id="RHEA:19169"/>
        <dbReference type="ChEBI" id="CHEBI:15361"/>
        <dbReference type="ChEBI" id="CHEBI:28938"/>
        <dbReference type="ChEBI" id="CHEBI:33384"/>
        <dbReference type="EC" id="4.3.1.17"/>
    </reaction>
</comment>
<gene>
    <name evidence="13" type="ORF">SEPMUDRAFT_116350</name>
</gene>
<evidence type="ECO:0000313" key="14">
    <source>
        <dbReference type="Proteomes" id="UP000016931"/>
    </source>
</evidence>
<evidence type="ECO:0000256" key="8">
    <source>
        <dbReference type="ARBA" id="ARBA00022898"/>
    </source>
</evidence>
<keyword evidence="8" id="KW-0663">Pyridoxal phosphate</keyword>
<dbReference type="RefSeq" id="XP_016761419.1">
    <property type="nucleotide sequence ID" value="XM_016901249.1"/>
</dbReference>
<evidence type="ECO:0000256" key="3">
    <source>
        <dbReference type="ARBA" id="ARBA00004742"/>
    </source>
</evidence>
<dbReference type="GO" id="GO:0009097">
    <property type="term" value="P:isoleucine biosynthetic process"/>
    <property type="evidence" value="ECO:0007669"/>
    <property type="project" value="TreeGrafter"/>
</dbReference>
<dbReference type="GO" id="GO:0006565">
    <property type="term" value="P:L-serine catabolic process"/>
    <property type="evidence" value="ECO:0007669"/>
    <property type="project" value="TreeGrafter"/>
</dbReference>
<dbReference type="GO" id="GO:0004794">
    <property type="term" value="F:threonine deaminase activity"/>
    <property type="evidence" value="ECO:0007669"/>
    <property type="project" value="TreeGrafter"/>
</dbReference>
<dbReference type="OMA" id="RVHFYAS"/>
<dbReference type="GO" id="GO:0003941">
    <property type="term" value="F:L-serine ammonia-lyase activity"/>
    <property type="evidence" value="ECO:0007669"/>
    <property type="project" value="UniProtKB-EC"/>
</dbReference>
<feature type="region of interest" description="Disordered" evidence="11">
    <location>
        <begin position="1"/>
        <end position="28"/>
    </location>
</feature>
<dbReference type="FunFam" id="3.40.50.1100:FF:000040">
    <property type="entry name" value="L-serine dehydratase, putative"/>
    <property type="match status" value="1"/>
</dbReference>
<dbReference type="PANTHER" id="PTHR48078">
    <property type="entry name" value="THREONINE DEHYDRATASE, MITOCHONDRIAL-RELATED"/>
    <property type="match status" value="1"/>
</dbReference>